<comment type="caution">
    <text evidence="2">The sequence shown here is derived from an EMBL/GenBank/DDBJ whole genome shotgun (WGS) entry which is preliminary data.</text>
</comment>
<reference evidence="2 3" key="1">
    <citation type="submission" date="2022-11" db="EMBL/GenBank/DDBJ databases">
        <title>Deinococcus ZS9-10, Low Temperature and Draught-tolerating, UV-resistant Bacteria from Continental Antarctica.</title>
        <authorList>
            <person name="Cheng L."/>
        </authorList>
    </citation>
    <scope>NUCLEOTIDE SEQUENCE [LARGE SCALE GENOMIC DNA]</scope>
    <source>
        <strain evidence="2 3">ZS9-10</strain>
    </source>
</reference>
<dbReference type="RefSeq" id="WP_317641730.1">
    <property type="nucleotide sequence ID" value="NZ_JAPMIV010000059.1"/>
</dbReference>
<evidence type="ECO:0000313" key="3">
    <source>
        <dbReference type="Proteomes" id="UP001276150"/>
    </source>
</evidence>
<accession>A0ABU4DVA8</accession>
<feature type="compositionally biased region" description="Low complexity" evidence="1">
    <location>
        <begin position="1"/>
        <end position="19"/>
    </location>
</feature>
<sequence>MEISTSTPTPSTASEPRTPVEQLAAASAHPAYLIAAATAAQRWLPGQELTTAQFNTAVQEAAGSVIK</sequence>
<evidence type="ECO:0000256" key="1">
    <source>
        <dbReference type="SAM" id="MobiDB-lite"/>
    </source>
</evidence>
<name>A0ABU4DVA8_9DEIO</name>
<keyword evidence="3" id="KW-1185">Reference proteome</keyword>
<protein>
    <submittedName>
        <fullName evidence="2">Uncharacterized protein</fullName>
    </submittedName>
</protein>
<gene>
    <name evidence="2" type="ORF">ORD21_17390</name>
</gene>
<dbReference type="EMBL" id="JAPMIV010000059">
    <property type="protein sequence ID" value="MDV6376371.1"/>
    <property type="molecule type" value="Genomic_DNA"/>
</dbReference>
<dbReference type="Proteomes" id="UP001276150">
    <property type="component" value="Unassembled WGS sequence"/>
</dbReference>
<proteinExistence type="predicted"/>
<feature type="region of interest" description="Disordered" evidence="1">
    <location>
        <begin position="1"/>
        <end position="20"/>
    </location>
</feature>
<organism evidence="2 3">
    <name type="scientific">Deinococcus arenicola</name>
    <dbReference type="NCBI Taxonomy" id="2994950"/>
    <lineage>
        <taxon>Bacteria</taxon>
        <taxon>Thermotogati</taxon>
        <taxon>Deinococcota</taxon>
        <taxon>Deinococci</taxon>
        <taxon>Deinococcales</taxon>
        <taxon>Deinococcaceae</taxon>
        <taxon>Deinococcus</taxon>
    </lineage>
</organism>
<evidence type="ECO:0000313" key="2">
    <source>
        <dbReference type="EMBL" id="MDV6376371.1"/>
    </source>
</evidence>